<name>X1AV03_9ZZZZ</name>
<accession>X1AV03</accession>
<proteinExistence type="predicted"/>
<dbReference type="EMBL" id="BART01017274">
    <property type="protein sequence ID" value="GAG76083.1"/>
    <property type="molecule type" value="Genomic_DNA"/>
</dbReference>
<comment type="caution">
    <text evidence="1">The sequence shown here is derived from an EMBL/GenBank/DDBJ whole genome shotgun (WGS) entry which is preliminary data.</text>
</comment>
<organism evidence="1">
    <name type="scientific">marine sediment metagenome</name>
    <dbReference type="NCBI Taxonomy" id="412755"/>
    <lineage>
        <taxon>unclassified sequences</taxon>
        <taxon>metagenomes</taxon>
        <taxon>ecological metagenomes</taxon>
    </lineage>
</organism>
<protein>
    <submittedName>
        <fullName evidence="1">Uncharacterized protein</fullName>
    </submittedName>
</protein>
<gene>
    <name evidence="1" type="ORF">S01H4_32931</name>
</gene>
<feature type="non-terminal residue" evidence="1">
    <location>
        <position position="1"/>
    </location>
</feature>
<evidence type="ECO:0000313" key="1">
    <source>
        <dbReference type="EMBL" id="GAG76083.1"/>
    </source>
</evidence>
<sequence>FTGVRVYAHTPLAKAIADGSIKGGLHPDKRQAAHEPLFYLSPQLGSHAPALIDELTAGDSRFLALATPAEKGSYNYADDDVLCQLIERGARGAYWDIIRHNLGG</sequence>
<reference evidence="1" key="1">
    <citation type="journal article" date="2014" name="Front. Microbiol.">
        <title>High frequency of phylogenetically diverse reductive dehalogenase-homologous genes in deep subseafloor sedimentary metagenomes.</title>
        <authorList>
            <person name="Kawai M."/>
            <person name="Futagami T."/>
            <person name="Toyoda A."/>
            <person name="Takaki Y."/>
            <person name="Nishi S."/>
            <person name="Hori S."/>
            <person name="Arai W."/>
            <person name="Tsubouchi T."/>
            <person name="Morono Y."/>
            <person name="Uchiyama I."/>
            <person name="Ito T."/>
            <person name="Fujiyama A."/>
            <person name="Inagaki F."/>
            <person name="Takami H."/>
        </authorList>
    </citation>
    <scope>NUCLEOTIDE SEQUENCE</scope>
    <source>
        <strain evidence="1">Expedition CK06-06</strain>
    </source>
</reference>
<dbReference type="AlphaFoldDB" id="X1AV03"/>